<dbReference type="GeneID" id="27668676"/>
<evidence type="ECO:0000256" key="1">
    <source>
        <dbReference type="SAM" id="MobiDB-lite"/>
    </source>
</evidence>
<evidence type="ECO:0000313" key="2">
    <source>
        <dbReference type="EMBL" id="KJR89363.1"/>
    </source>
</evidence>
<dbReference type="KEGG" id="ssck:SPSK_06698"/>
<dbReference type="Proteomes" id="UP000033710">
    <property type="component" value="Unassembled WGS sequence"/>
</dbReference>
<comment type="caution">
    <text evidence="2">The sequence shown here is derived from an EMBL/GenBank/DDBJ whole genome shotgun (WGS) entry which is preliminary data.</text>
</comment>
<sequence>MCRRKEGRSVVVVVVVERGKEQEEMEGKVPKRGVIKPAKKESCGRQEKGQRKRRPKLRKNGWRSVLVALCIYGGRHKKKYEIRSITEGEANILVVGSGCGRYLCRNIQCIGTFNGAVGGWAIPCSRRRCPDECDSGPGSKTYEICGADNSQKKAASAAASRRQ</sequence>
<evidence type="ECO:0000313" key="3">
    <source>
        <dbReference type="Proteomes" id="UP000033710"/>
    </source>
</evidence>
<feature type="region of interest" description="Disordered" evidence="1">
    <location>
        <begin position="21"/>
        <end position="57"/>
    </location>
</feature>
<dbReference type="AlphaFoldDB" id="A0A0F2MI35"/>
<gene>
    <name evidence="2" type="ORF">SPSK_06698</name>
</gene>
<reference evidence="2 3" key="1">
    <citation type="journal article" date="2014" name="BMC Genomics">
        <title>Comparative genomics of the major fungal agents of human and animal Sporotrichosis: Sporothrix schenckii and Sporothrix brasiliensis.</title>
        <authorList>
            <person name="Teixeira M.M."/>
            <person name="de Almeida L.G."/>
            <person name="Kubitschek-Barreira P."/>
            <person name="Alves F.L."/>
            <person name="Kioshima E.S."/>
            <person name="Abadio A.K."/>
            <person name="Fernandes L."/>
            <person name="Derengowski L.S."/>
            <person name="Ferreira K.S."/>
            <person name="Souza R.C."/>
            <person name="Ruiz J.C."/>
            <person name="de Andrade N.C."/>
            <person name="Paes H.C."/>
            <person name="Nicola A.M."/>
            <person name="Albuquerque P."/>
            <person name="Gerber A.L."/>
            <person name="Martins V.P."/>
            <person name="Peconick L.D."/>
            <person name="Neto A.V."/>
            <person name="Chaucanez C.B."/>
            <person name="Silva P.A."/>
            <person name="Cunha O.L."/>
            <person name="de Oliveira F.F."/>
            <person name="dos Santos T.C."/>
            <person name="Barros A.L."/>
            <person name="Soares M.A."/>
            <person name="de Oliveira L.M."/>
            <person name="Marini M.M."/>
            <person name="Villalobos-Duno H."/>
            <person name="Cunha M.M."/>
            <person name="de Hoog S."/>
            <person name="da Silveira J.F."/>
            <person name="Henrissat B."/>
            <person name="Nino-Vega G.A."/>
            <person name="Cisalpino P.S."/>
            <person name="Mora-Montes H.M."/>
            <person name="Almeida S.R."/>
            <person name="Stajich J.E."/>
            <person name="Lopes-Bezerra L.M."/>
            <person name="Vasconcelos A.T."/>
            <person name="Felipe M.S."/>
        </authorList>
    </citation>
    <scope>NUCLEOTIDE SEQUENCE [LARGE SCALE GENOMIC DNA]</scope>
    <source>
        <strain evidence="2 3">1099-18</strain>
    </source>
</reference>
<accession>A0A0F2MI35</accession>
<protein>
    <submittedName>
        <fullName evidence="2">Uncharacterized protein</fullName>
    </submittedName>
</protein>
<organism evidence="2 3">
    <name type="scientific">Sporothrix schenckii 1099-18</name>
    <dbReference type="NCBI Taxonomy" id="1397361"/>
    <lineage>
        <taxon>Eukaryota</taxon>
        <taxon>Fungi</taxon>
        <taxon>Dikarya</taxon>
        <taxon>Ascomycota</taxon>
        <taxon>Pezizomycotina</taxon>
        <taxon>Sordariomycetes</taxon>
        <taxon>Sordariomycetidae</taxon>
        <taxon>Ophiostomatales</taxon>
        <taxon>Ophiostomataceae</taxon>
        <taxon>Sporothrix</taxon>
    </lineage>
</organism>
<reference evidence="2 3" key="2">
    <citation type="journal article" date="2015" name="Eukaryot. Cell">
        <title>Asexual propagation of a virulent clone complex in a human and feline outbreak of sporotrichosis.</title>
        <authorList>
            <person name="Teixeira Mde M."/>
            <person name="Rodrigues A.M."/>
            <person name="Tsui C.K."/>
            <person name="de Almeida L.G."/>
            <person name="Van Diepeningen A.D."/>
            <person name="van den Ende B.G."/>
            <person name="Fernandes G.F."/>
            <person name="Kano R."/>
            <person name="Hamelin R.C."/>
            <person name="Lopes-Bezerra L.M."/>
            <person name="Vasconcelos A.T."/>
            <person name="de Hoog S."/>
            <person name="de Camargo Z.P."/>
            <person name="Felipe M.S."/>
        </authorList>
    </citation>
    <scope>NUCLEOTIDE SEQUENCE [LARGE SCALE GENOMIC DNA]</scope>
    <source>
        <strain evidence="2 3">1099-18</strain>
    </source>
</reference>
<dbReference type="RefSeq" id="XP_016592039.1">
    <property type="nucleotide sequence ID" value="XM_016733399.1"/>
</dbReference>
<name>A0A0F2MI35_SPOSC</name>
<feature type="compositionally biased region" description="Basic and acidic residues" evidence="1">
    <location>
        <begin position="38"/>
        <end position="49"/>
    </location>
</feature>
<proteinExistence type="predicted"/>
<dbReference type="EMBL" id="AXCR01000001">
    <property type="protein sequence ID" value="KJR89363.1"/>
    <property type="molecule type" value="Genomic_DNA"/>
</dbReference>
<dbReference type="VEuPathDB" id="FungiDB:SPSK_06698"/>